<dbReference type="Proteomes" id="UP000287651">
    <property type="component" value="Unassembled WGS sequence"/>
</dbReference>
<gene>
    <name evidence="7" type="ORF">B296_00055476</name>
</gene>
<dbReference type="InterPro" id="IPR052230">
    <property type="entry name" value="DNA_polymerase_eta"/>
</dbReference>
<evidence type="ECO:0000256" key="2">
    <source>
        <dbReference type="ARBA" id="ARBA00022679"/>
    </source>
</evidence>
<dbReference type="GO" id="GO:0003887">
    <property type="term" value="F:DNA-directed DNA polymerase activity"/>
    <property type="evidence" value="ECO:0007669"/>
    <property type="project" value="TreeGrafter"/>
</dbReference>
<keyword evidence="2" id="KW-0808">Transferase</keyword>
<organism evidence="7 8">
    <name type="scientific">Ensete ventricosum</name>
    <name type="common">Abyssinian banana</name>
    <name type="synonym">Musa ensete</name>
    <dbReference type="NCBI Taxonomy" id="4639"/>
    <lineage>
        <taxon>Eukaryota</taxon>
        <taxon>Viridiplantae</taxon>
        <taxon>Streptophyta</taxon>
        <taxon>Embryophyta</taxon>
        <taxon>Tracheophyta</taxon>
        <taxon>Spermatophyta</taxon>
        <taxon>Magnoliopsida</taxon>
        <taxon>Liliopsida</taxon>
        <taxon>Zingiberales</taxon>
        <taxon>Musaceae</taxon>
        <taxon>Ensete</taxon>
    </lineage>
</organism>
<dbReference type="GO" id="GO:0009314">
    <property type="term" value="P:response to radiation"/>
    <property type="evidence" value="ECO:0007669"/>
    <property type="project" value="TreeGrafter"/>
</dbReference>
<evidence type="ECO:0000256" key="6">
    <source>
        <dbReference type="ARBA" id="ARBA00023242"/>
    </source>
</evidence>
<dbReference type="GO" id="GO:0006281">
    <property type="term" value="P:DNA repair"/>
    <property type="evidence" value="ECO:0007669"/>
    <property type="project" value="UniProtKB-KW"/>
</dbReference>
<dbReference type="Gene3D" id="1.10.150.20">
    <property type="entry name" value="5' to 3' exonuclease, C-terminal subdomain"/>
    <property type="match status" value="1"/>
</dbReference>
<evidence type="ECO:0000313" key="8">
    <source>
        <dbReference type="Proteomes" id="UP000287651"/>
    </source>
</evidence>
<dbReference type="GO" id="GO:0046872">
    <property type="term" value="F:metal ion binding"/>
    <property type="evidence" value="ECO:0007669"/>
    <property type="project" value="UniProtKB-KW"/>
</dbReference>
<proteinExistence type="predicted"/>
<dbReference type="GO" id="GO:0042276">
    <property type="term" value="P:error-prone translesion synthesis"/>
    <property type="evidence" value="ECO:0007669"/>
    <property type="project" value="TreeGrafter"/>
</dbReference>
<dbReference type="FunFam" id="1.10.150.20:FF:000014">
    <property type="entry name" value="Polymerase (DNA directed), eta"/>
    <property type="match status" value="1"/>
</dbReference>
<evidence type="ECO:0008006" key="9">
    <source>
        <dbReference type="Google" id="ProtNLM"/>
    </source>
</evidence>
<reference evidence="7 8" key="1">
    <citation type="journal article" date="2014" name="Agronomy (Basel)">
        <title>A Draft Genome Sequence for Ensete ventricosum, the Drought-Tolerant Tree Against Hunger.</title>
        <authorList>
            <person name="Harrison J."/>
            <person name="Moore K.A."/>
            <person name="Paszkiewicz K."/>
            <person name="Jones T."/>
            <person name="Grant M."/>
            <person name="Ambacheew D."/>
            <person name="Muzemil S."/>
            <person name="Studholme D.J."/>
        </authorList>
    </citation>
    <scope>NUCLEOTIDE SEQUENCE [LARGE SCALE GENOMIC DNA]</scope>
</reference>
<comment type="caution">
    <text evidence="7">The sequence shown here is derived from an EMBL/GenBank/DDBJ whole genome shotgun (WGS) entry which is preliminary data.</text>
</comment>
<evidence type="ECO:0000256" key="5">
    <source>
        <dbReference type="ARBA" id="ARBA00023204"/>
    </source>
</evidence>
<evidence type="ECO:0000256" key="4">
    <source>
        <dbReference type="ARBA" id="ARBA00022763"/>
    </source>
</evidence>
<dbReference type="InterPro" id="IPR043128">
    <property type="entry name" value="Rev_trsase/Diguanyl_cyclase"/>
</dbReference>
<keyword evidence="5" id="KW-0234">DNA repair</keyword>
<comment type="subcellular location">
    <subcellularLocation>
        <location evidence="1">Nucleus</location>
    </subcellularLocation>
</comment>
<evidence type="ECO:0000313" key="7">
    <source>
        <dbReference type="EMBL" id="RRT44030.1"/>
    </source>
</evidence>
<dbReference type="EMBL" id="AMZH03016744">
    <property type="protein sequence ID" value="RRT44030.1"/>
    <property type="molecule type" value="Genomic_DNA"/>
</dbReference>
<keyword evidence="6" id="KW-0539">Nucleus</keyword>
<protein>
    <recommendedName>
        <fullName evidence="9">UmuC domain-containing protein</fullName>
    </recommendedName>
</protein>
<name>A0A426XXE4_ENSVE</name>
<dbReference type="InterPro" id="IPR043502">
    <property type="entry name" value="DNA/RNA_pol_sf"/>
</dbReference>
<dbReference type="PANTHER" id="PTHR45873">
    <property type="entry name" value="DNA POLYMERASE ETA"/>
    <property type="match status" value="1"/>
</dbReference>
<dbReference type="GO" id="GO:0035861">
    <property type="term" value="C:site of double-strand break"/>
    <property type="evidence" value="ECO:0007669"/>
    <property type="project" value="TreeGrafter"/>
</dbReference>
<keyword evidence="3" id="KW-0479">Metal-binding</keyword>
<dbReference type="GO" id="GO:0005657">
    <property type="term" value="C:replication fork"/>
    <property type="evidence" value="ECO:0007669"/>
    <property type="project" value="TreeGrafter"/>
</dbReference>
<keyword evidence="4" id="KW-0227">DNA damage</keyword>
<evidence type="ECO:0000256" key="1">
    <source>
        <dbReference type="ARBA" id="ARBA00004123"/>
    </source>
</evidence>
<dbReference type="SUPFAM" id="SSF56672">
    <property type="entry name" value="DNA/RNA polymerases"/>
    <property type="match status" value="1"/>
</dbReference>
<dbReference type="AlphaFoldDB" id="A0A426XXE4"/>
<evidence type="ECO:0000256" key="3">
    <source>
        <dbReference type="ARBA" id="ARBA00022723"/>
    </source>
</evidence>
<dbReference type="GO" id="GO:0005634">
    <property type="term" value="C:nucleus"/>
    <property type="evidence" value="ECO:0007669"/>
    <property type="project" value="UniProtKB-SubCell"/>
</dbReference>
<dbReference type="Pfam" id="PF21704">
    <property type="entry name" value="POLH-Rev1_HhH"/>
    <property type="match status" value="1"/>
</dbReference>
<accession>A0A426XXE4</accession>
<feature type="non-terminal residue" evidence="7">
    <location>
        <position position="1"/>
    </location>
</feature>
<sequence>VVSILATKGRCERASIDEVYLDLTDAAEMMLSETPPEVLDKIDEEVLKSHVLGLHVVRYCLLVHLHSLCCFMDMNTFHYMILLYFGNVRVAIAEMAQSCRKQLGGKLGSSLQTDLGANTVGDLLQFSKEKLQEHYGVNTG</sequence>
<dbReference type="Gene3D" id="3.30.70.270">
    <property type="match status" value="1"/>
</dbReference>
<dbReference type="PANTHER" id="PTHR45873:SF1">
    <property type="entry name" value="DNA POLYMERASE ETA"/>
    <property type="match status" value="1"/>
</dbReference>